<dbReference type="RefSeq" id="WP_346065224.1">
    <property type="nucleotide sequence ID" value="NZ_BRPJ01000034.1"/>
</dbReference>
<name>A0ABQ5M6D6_9FIRM</name>
<evidence type="ECO:0000313" key="1">
    <source>
        <dbReference type="EMBL" id="GLB30106.1"/>
    </source>
</evidence>
<organism evidence="1 2">
    <name type="scientific">Lacrimispora amygdalina</name>
    <dbReference type="NCBI Taxonomy" id="253257"/>
    <lineage>
        <taxon>Bacteria</taxon>
        <taxon>Bacillati</taxon>
        <taxon>Bacillota</taxon>
        <taxon>Clostridia</taxon>
        <taxon>Lachnospirales</taxon>
        <taxon>Lachnospiraceae</taxon>
        <taxon>Lacrimispora</taxon>
    </lineage>
</organism>
<evidence type="ECO:0000313" key="2">
    <source>
        <dbReference type="Proteomes" id="UP001419084"/>
    </source>
</evidence>
<comment type="caution">
    <text evidence="1">The sequence shown here is derived from an EMBL/GenBank/DDBJ whole genome shotgun (WGS) entry which is preliminary data.</text>
</comment>
<dbReference type="EMBL" id="BRPJ01000034">
    <property type="protein sequence ID" value="GLB30106.1"/>
    <property type="molecule type" value="Genomic_DNA"/>
</dbReference>
<proteinExistence type="predicted"/>
<accession>A0ABQ5M6D6</accession>
<protein>
    <submittedName>
        <fullName evidence="1">Uncharacterized protein</fullName>
    </submittedName>
</protein>
<sequence length="60" mass="6546">MQTKEAMNVLIAFALCHLDDNGCPCGRCPASGNDIAGCDNDYTNKERLREAVEIVDCLNN</sequence>
<gene>
    <name evidence="1" type="ORF">LAD12857_20290</name>
</gene>
<dbReference type="Proteomes" id="UP001419084">
    <property type="component" value="Unassembled WGS sequence"/>
</dbReference>
<reference evidence="1 2" key="1">
    <citation type="journal article" date="2024" name="Int. J. Syst. Evol. Microbiol.">
        <title>Lacrimispora brassicae sp. nov. isolated from fermented cabbage, and proposal of Clostridium indicum Gundawar et al. 2019 and Clostridium methoxybenzovorans Mechichi et al. 1999 as heterotypic synonyms of Lacrimispora amygdalina (Parshina et al. 2003) Haas and Blanchard 2020 and Lacrimispora indolis (McClung and McCoy 1957) Haas and Blanchard 2020, respectively.</title>
        <authorList>
            <person name="Kobayashi H."/>
            <person name="Tanizawa Y."/>
            <person name="Sakamoto M."/>
            <person name="Ohkuma M."/>
            <person name="Tohno M."/>
        </authorList>
    </citation>
    <scope>NUCLEOTIDE SEQUENCE [LARGE SCALE GENOMIC DNA]</scope>
    <source>
        <strain evidence="1 2">DSM 12857</strain>
    </source>
</reference>
<keyword evidence="2" id="KW-1185">Reference proteome</keyword>